<reference evidence="4 5" key="1">
    <citation type="journal article" date="2019" name="Sci. Rep.">
        <title>A multi-omics analysis of the grapevine pathogen Lasiodiplodia theobromae reveals that temperature affects the expression of virulence- and pathogenicity-related genes.</title>
        <authorList>
            <person name="Felix C."/>
            <person name="Meneses R."/>
            <person name="Goncalves M.F.M."/>
            <person name="Tilleman L."/>
            <person name="Duarte A.S."/>
            <person name="Jorrin-Novo J.V."/>
            <person name="Van de Peer Y."/>
            <person name="Deforce D."/>
            <person name="Van Nieuwerburgh F."/>
            <person name="Esteves A.C."/>
            <person name="Alves A."/>
        </authorList>
    </citation>
    <scope>NUCLEOTIDE SEQUENCE [LARGE SCALE GENOMIC DNA]</scope>
    <source>
        <strain evidence="4 5">LA-SOL3</strain>
    </source>
</reference>
<evidence type="ECO:0000313" key="5">
    <source>
        <dbReference type="Proteomes" id="UP000325902"/>
    </source>
</evidence>
<evidence type="ECO:0000256" key="2">
    <source>
        <dbReference type="SAM" id="SignalP"/>
    </source>
</evidence>
<dbReference type="InterPro" id="IPR050309">
    <property type="entry name" value="Type-B_Carboxylest/Lipase"/>
</dbReference>
<name>A0A5N5D6Z9_9PEZI</name>
<evidence type="ECO:0000313" key="4">
    <source>
        <dbReference type="EMBL" id="KAB2573498.1"/>
    </source>
</evidence>
<keyword evidence="2" id="KW-0732">Signal</keyword>
<dbReference type="AlphaFoldDB" id="A0A5N5D6Z9"/>
<organism evidence="4 5">
    <name type="scientific">Lasiodiplodia theobromae</name>
    <dbReference type="NCBI Taxonomy" id="45133"/>
    <lineage>
        <taxon>Eukaryota</taxon>
        <taxon>Fungi</taxon>
        <taxon>Dikarya</taxon>
        <taxon>Ascomycota</taxon>
        <taxon>Pezizomycotina</taxon>
        <taxon>Dothideomycetes</taxon>
        <taxon>Dothideomycetes incertae sedis</taxon>
        <taxon>Botryosphaeriales</taxon>
        <taxon>Botryosphaeriaceae</taxon>
        <taxon>Lasiodiplodia</taxon>
    </lineage>
</organism>
<keyword evidence="5" id="KW-1185">Reference proteome</keyword>
<comment type="caution">
    <text evidence="4">The sequence shown here is derived from an EMBL/GenBank/DDBJ whole genome shotgun (WGS) entry which is preliminary data.</text>
</comment>
<dbReference type="InterPro" id="IPR029058">
    <property type="entry name" value="AB_hydrolase_fold"/>
</dbReference>
<dbReference type="Gene3D" id="3.40.50.1820">
    <property type="entry name" value="alpha/beta hydrolase"/>
    <property type="match status" value="1"/>
</dbReference>
<gene>
    <name evidence="4" type="primary">patB_3</name>
    <name evidence="4" type="ORF">DBV05_g7813</name>
</gene>
<accession>A0A5N5D6Z9</accession>
<feature type="region of interest" description="Disordered" evidence="1">
    <location>
        <begin position="60"/>
        <end position="79"/>
    </location>
</feature>
<dbReference type="PANTHER" id="PTHR11559">
    <property type="entry name" value="CARBOXYLESTERASE"/>
    <property type="match status" value="1"/>
</dbReference>
<dbReference type="Proteomes" id="UP000325902">
    <property type="component" value="Unassembled WGS sequence"/>
</dbReference>
<dbReference type="OrthoDB" id="408631at2759"/>
<evidence type="ECO:0000259" key="3">
    <source>
        <dbReference type="Pfam" id="PF00135"/>
    </source>
</evidence>
<sequence>MDFFALFLLVLTAGAVPLSPAASPLVDLSYELHQATVNVTGGYYNFSNIRYGASTAGRLRFAPPQPPSRPPGPLRVNDGQSAKVCPGALPAWLDVATSFAAGLNYTPANTSTGAADVVDPRTSEDCLLLDLVVPRAVFDDKLGAPVLVWIHGGGFVSGDKSEQGNGAGLVARSMEQGNAGIIYIAINYRLGLFGWLAGTAFEEQSGSPNAGLLDQRLALEWVRKHVHLFGGDPGRVTVMAESAGAGSTVLHMASSASAAAGRRPPPPFQQAIVQSPWLLPPPPKAQQDALYGDVLRLANATTLLQLRSASTATLQAANRMLVSHAPYGTFVFGPTVDHVLVEGSPPASSLLAAAEASSNFPVRLMVGHNSDEGILFTPPQALDERAFEPLLAQVLPAASPATLSLLATELYPATTAYASPLRRYATAYAELAVTCAARQLLLLPPPPPGAHHHHYAYVWSVPPGWHSLDQAYTFYDDGGAPLDGAPAAAATSLAATMQRYFVNFASSGFPDRGLPVPVPFPTFEAAAAAAGPAVVLNFSTTAFGVARDHHVDAERCRRWMDLSEELWADA</sequence>
<feature type="signal peptide" evidence="2">
    <location>
        <begin position="1"/>
        <end position="15"/>
    </location>
</feature>
<feature type="chain" id="PRO_5024869348" evidence="2">
    <location>
        <begin position="16"/>
        <end position="570"/>
    </location>
</feature>
<evidence type="ECO:0000256" key="1">
    <source>
        <dbReference type="SAM" id="MobiDB-lite"/>
    </source>
</evidence>
<feature type="compositionally biased region" description="Pro residues" evidence="1">
    <location>
        <begin position="63"/>
        <end position="73"/>
    </location>
</feature>
<feature type="domain" description="Carboxylesterase type B" evidence="3">
    <location>
        <begin position="38"/>
        <end position="523"/>
    </location>
</feature>
<dbReference type="Pfam" id="PF00135">
    <property type="entry name" value="COesterase"/>
    <property type="match status" value="1"/>
</dbReference>
<protein>
    <submittedName>
        <fullName evidence="4">Carboxylesterase patB</fullName>
    </submittedName>
</protein>
<dbReference type="SUPFAM" id="SSF53474">
    <property type="entry name" value="alpha/beta-Hydrolases"/>
    <property type="match status" value="1"/>
</dbReference>
<dbReference type="InterPro" id="IPR002018">
    <property type="entry name" value="CarbesteraseB"/>
</dbReference>
<proteinExistence type="predicted"/>
<dbReference type="EMBL" id="VCHE01000057">
    <property type="protein sequence ID" value="KAB2573498.1"/>
    <property type="molecule type" value="Genomic_DNA"/>
</dbReference>